<evidence type="ECO:0000256" key="9">
    <source>
        <dbReference type="ARBA" id="ARBA00023128"/>
    </source>
</evidence>
<evidence type="ECO:0000256" key="8">
    <source>
        <dbReference type="ARBA" id="ARBA00023065"/>
    </source>
</evidence>
<comment type="subcellular location">
    <subcellularLocation>
        <location evidence="1 12">Mitochondrion membrane</location>
        <topology evidence="1 12">Single-pass membrane protein</topology>
    </subcellularLocation>
</comment>
<proteinExistence type="inferred from homology"/>
<evidence type="ECO:0000256" key="10">
    <source>
        <dbReference type="ARBA" id="ARBA00023136"/>
    </source>
</evidence>
<keyword evidence="5 12" id="KW-0812">Transmembrane</keyword>
<keyword evidence="8 12" id="KW-0406">Ion transport</keyword>
<dbReference type="GO" id="GO:0015986">
    <property type="term" value="P:proton motive force-driven ATP synthesis"/>
    <property type="evidence" value="ECO:0007669"/>
    <property type="project" value="InterPro"/>
</dbReference>
<organism evidence="13">
    <name type="scientific">Achalinus meiguensis</name>
    <name type="common">Sichuan odd-scaled snake</name>
    <dbReference type="NCBI Taxonomy" id="572522"/>
    <lineage>
        <taxon>Eukaryota</taxon>
        <taxon>Metazoa</taxon>
        <taxon>Chordata</taxon>
        <taxon>Craniata</taxon>
        <taxon>Vertebrata</taxon>
        <taxon>Euteleostomi</taxon>
        <taxon>Lepidosauria</taxon>
        <taxon>Squamata</taxon>
        <taxon>Bifurcata</taxon>
        <taxon>Unidentata</taxon>
        <taxon>Episquamata</taxon>
        <taxon>Toxicofera</taxon>
        <taxon>Serpentes</taxon>
        <taxon>Colubroidea</taxon>
        <taxon>Xenodermatidae</taxon>
        <taxon>Achalinus</taxon>
    </lineage>
</organism>
<reference evidence="13" key="1">
    <citation type="submission" date="2008-10" db="EMBL/GenBank/DDBJ databases">
        <title>Complete mitochondrial DNA sequence and the phylogenetic position of Achalinus meiguensis (Reptilia: Squamata).</title>
        <authorList>
            <person name="Wang G."/>
            <person name="Zhao E."/>
            <person name="He S."/>
        </authorList>
    </citation>
    <scope>NUCLEOTIDE SEQUENCE</scope>
</reference>
<sequence>MPQLDTALTLTNFLLTWFTLTLLARKIHQLLTNKELGEPKTNNRGATPTWTLPWT</sequence>
<dbReference type="InterPro" id="IPR001421">
    <property type="entry name" value="ATP8_metazoa"/>
</dbReference>
<keyword evidence="6 12" id="KW-0375">Hydrogen ion transport</keyword>
<evidence type="ECO:0000256" key="7">
    <source>
        <dbReference type="ARBA" id="ARBA00022989"/>
    </source>
</evidence>
<evidence type="ECO:0000256" key="3">
    <source>
        <dbReference type="ARBA" id="ARBA00022448"/>
    </source>
</evidence>
<keyword evidence="3 12" id="KW-0813">Transport</keyword>
<dbReference type="CTD" id="4509"/>
<evidence type="ECO:0000256" key="4">
    <source>
        <dbReference type="ARBA" id="ARBA00022547"/>
    </source>
</evidence>
<evidence type="ECO:0000256" key="5">
    <source>
        <dbReference type="ARBA" id="ARBA00022692"/>
    </source>
</evidence>
<dbReference type="GO" id="GO:0045259">
    <property type="term" value="C:proton-transporting ATP synthase complex"/>
    <property type="evidence" value="ECO:0007669"/>
    <property type="project" value="UniProtKB-KW"/>
</dbReference>
<protein>
    <recommendedName>
        <fullName evidence="12">ATP synthase complex subunit 8</fullName>
    </recommendedName>
</protein>
<gene>
    <name evidence="13" type="primary">ATP8</name>
</gene>
<comment type="similarity">
    <text evidence="2 12">Belongs to the ATPase protein 8 family.</text>
</comment>
<name>B6ZC02_ACHME</name>
<dbReference type="Pfam" id="PF00895">
    <property type="entry name" value="ATP-synt_8"/>
    <property type="match status" value="1"/>
</dbReference>
<keyword evidence="10" id="KW-0472">Membrane</keyword>
<geneLocation type="mitochondrion" evidence="13"/>
<dbReference type="GO" id="GO:0031966">
    <property type="term" value="C:mitochondrial membrane"/>
    <property type="evidence" value="ECO:0007669"/>
    <property type="project" value="UniProtKB-SubCell"/>
</dbReference>
<evidence type="ECO:0000256" key="2">
    <source>
        <dbReference type="ARBA" id="ARBA00008892"/>
    </source>
</evidence>
<keyword evidence="4 12" id="KW-0138">CF(0)</keyword>
<dbReference type="GO" id="GO:0015078">
    <property type="term" value="F:proton transmembrane transporter activity"/>
    <property type="evidence" value="ECO:0007669"/>
    <property type="project" value="InterPro"/>
</dbReference>
<dbReference type="EMBL" id="FJ424614">
    <property type="protein sequence ID" value="ACJ14780.1"/>
    <property type="molecule type" value="Genomic_DNA"/>
</dbReference>
<evidence type="ECO:0000256" key="1">
    <source>
        <dbReference type="ARBA" id="ARBA00004304"/>
    </source>
</evidence>
<dbReference type="GeneID" id="7043012"/>
<accession>B6ZC02</accession>
<keyword evidence="7" id="KW-1133">Transmembrane helix</keyword>
<dbReference type="AlphaFoldDB" id="B6ZC02"/>
<evidence type="ECO:0000256" key="12">
    <source>
        <dbReference type="RuleBase" id="RU003661"/>
    </source>
</evidence>
<dbReference type="RefSeq" id="YP_002317302.1">
    <property type="nucleotide sequence ID" value="NC_011576.1"/>
</dbReference>
<evidence type="ECO:0000313" key="13">
    <source>
        <dbReference type="EMBL" id="ACJ14780.1"/>
    </source>
</evidence>
<evidence type="ECO:0000256" key="6">
    <source>
        <dbReference type="ARBA" id="ARBA00022781"/>
    </source>
</evidence>
<keyword evidence="11" id="KW-0066">ATP synthesis</keyword>
<keyword evidence="9 12" id="KW-0496">Mitochondrion</keyword>
<evidence type="ECO:0000256" key="11">
    <source>
        <dbReference type="ARBA" id="ARBA00023310"/>
    </source>
</evidence>